<keyword evidence="1" id="KW-1133">Transmembrane helix</keyword>
<dbReference type="PaxDb" id="2903-EOD22878"/>
<dbReference type="HOGENOM" id="CLU_964614_0_0_1"/>
<evidence type="ECO:0000313" key="3">
    <source>
        <dbReference type="Proteomes" id="UP000013827"/>
    </source>
</evidence>
<dbReference type="GeneID" id="17268425"/>
<feature type="transmembrane region" description="Helical" evidence="1">
    <location>
        <begin position="192"/>
        <end position="213"/>
    </location>
</feature>
<dbReference type="KEGG" id="ehx:EMIHUDRAFT_432068"/>
<evidence type="ECO:0000256" key="1">
    <source>
        <dbReference type="SAM" id="Phobius"/>
    </source>
</evidence>
<reference evidence="2" key="2">
    <citation type="submission" date="2024-10" db="UniProtKB">
        <authorList>
            <consortium name="EnsemblProtists"/>
        </authorList>
    </citation>
    <scope>IDENTIFICATION</scope>
</reference>
<proteinExistence type="predicted"/>
<sequence length="261" mass="27604">MLANTLGFVAYVINDSLGNVPEAWSTSPSFKRAGFCVANEEAPLASSHMLCFYVDSATALALILLGMRYGGVAGIKGSTVLTAAPGIFGHGLAHLSIWAGKIPTEGEALVVDRTTSLSPLSLAPRIFGLWAFFFAILRSLPSISDRAAAAHAAIHGPVLTLFVPARLGFTYVQTALLAVAAAHELLRRDKDFYYDVAAVAINLPVGFVAWLEAVACDSFLGQSAVTYKAAGGHVLYDGTICLSMFVYYAVVLSSQPRAKQS</sequence>
<dbReference type="AlphaFoldDB" id="A0A0D3JH93"/>
<dbReference type="OMA" id="FCVANEE"/>
<keyword evidence="3" id="KW-1185">Reference proteome</keyword>
<protein>
    <recommendedName>
        <fullName evidence="4">EXPERA domain-containing protein</fullName>
    </recommendedName>
</protein>
<feature type="transmembrane region" description="Helical" evidence="1">
    <location>
        <begin position="119"/>
        <end position="137"/>
    </location>
</feature>
<accession>A0A0D3JH93</accession>
<keyword evidence="1" id="KW-0472">Membrane</keyword>
<dbReference type="RefSeq" id="XP_005775307.1">
    <property type="nucleotide sequence ID" value="XM_005775250.1"/>
</dbReference>
<organism evidence="2 3">
    <name type="scientific">Emiliania huxleyi (strain CCMP1516)</name>
    <dbReference type="NCBI Taxonomy" id="280463"/>
    <lineage>
        <taxon>Eukaryota</taxon>
        <taxon>Haptista</taxon>
        <taxon>Haptophyta</taxon>
        <taxon>Prymnesiophyceae</taxon>
        <taxon>Isochrysidales</taxon>
        <taxon>Noelaerhabdaceae</taxon>
        <taxon>Emiliania</taxon>
    </lineage>
</organism>
<feature type="transmembrane region" description="Helical" evidence="1">
    <location>
        <begin position="47"/>
        <end position="67"/>
    </location>
</feature>
<evidence type="ECO:0008006" key="4">
    <source>
        <dbReference type="Google" id="ProtNLM"/>
    </source>
</evidence>
<feature type="transmembrane region" description="Helical" evidence="1">
    <location>
        <begin position="233"/>
        <end position="252"/>
    </location>
</feature>
<reference evidence="3" key="1">
    <citation type="journal article" date="2013" name="Nature">
        <title>Pan genome of the phytoplankton Emiliania underpins its global distribution.</title>
        <authorList>
            <person name="Read B.A."/>
            <person name="Kegel J."/>
            <person name="Klute M.J."/>
            <person name="Kuo A."/>
            <person name="Lefebvre S.C."/>
            <person name="Maumus F."/>
            <person name="Mayer C."/>
            <person name="Miller J."/>
            <person name="Monier A."/>
            <person name="Salamov A."/>
            <person name="Young J."/>
            <person name="Aguilar M."/>
            <person name="Claverie J.M."/>
            <person name="Frickenhaus S."/>
            <person name="Gonzalez K."/>
            <person name="Herman E.K."/>
            <person name="Lin Y.C."/>
            <person name="Napier J."/>
            <person name="Ogata H."/>
            <person name="Sarno A.F."/>
            <person name="Shmutz J."/>
            <person name="Schroeder D."/>
            <person name="de Vargas C."/>
            <person name="Verret F."/>
            <person name="von Dassow P."/>
            <person name="Valentin K."/>
            <person name="Van de Peer Y."/>
            <person name="Wheeler G."/>
            <person name="Dacks J.B."/>
            <person name="Delwiche C.F."/>
            <person name="Dyhrman S.T."/>
            <person name="Glockner G."/>
            <person name="John U."/>
            <person name="Richards T."/>
            <person name="Worden A.Z."/>
            <person name="Zhang X."/>
            <person name="Grigoriev I.V."/>
            <person name="Allen A.E."/>
            <person name="Bidle K."/>
            <person name="Borodovsky M."/>
            <person name="Bowler C."/>
            <person name="Brownlee C."/>
            <person name="Cock J.M."/>
            <person name="Elias M."/>
            <person name="Gladyshev V.N."/>
            <person name="Groth M."/>
            <person name="Guda C."/>
            <person name="Hadaegh A."/>
            <person name="Iglesias-Rodriguez M.D."/>
            <person name="Jenkins J."/>
            <person name="Jones B.M."/>
            <person name="Lawson T."/>
            <person name="Leese F."/>
            <person name="Lindquist E."/>
            <person name="Lobanov A."/>
            <person name="Lomsadze A."/>
            <person name="Malik S.B."/>
            <person name="Marsh M.E."/>
            <person name="Mackinder L."/>
            <person name="Mock T."/>
            <person name="Mueller-Roeber B."/>
            <person name="Pagarete A."/>
            <person name="Parker M."/>
            <person name="Probert I."/>
            <person name="Quesneville H."/>
            <person name="Raines C."/>
            <person name="Rensing S.A."/>
            <person name="Riano-Pachon D.M."/>
            <person name="Richier S."/>
            <person name="Rokitta S."/>
            <person name="Shiraiwa Y."/>
            <person name="Soanes D.M."/>
            <person name="van der Giezen M."/>
            <person name="Wahlund T.M."/>
            <person name="Williams B."/>
            <person name="Wilson W."/>
            <person name="Wolfe G."/>
            <person name="Wurch L.L."/>
        </authorList>
    </citation>
    <scope>NUCLEOTIDE SEQUENCE</scope>
</reference>
<dbReference type="Proteomes" id="UP000013827">
    <property type="component" value="Unassembled WGS sequence"/>
</dbReference>
<keyword evidence="1" id="KW-0812">Transmembrane</keyword>
<dbReference type="EnsemblProtists" id="EOD22878">
    <property type="protein sequence ID" value="EOD22878"/>
    <property type="gene ID" value="EMIHUDRAFT_432068"/>
</dbReference>
<evidence type="ECO:0000313" key="2">
    <source>
        <dbReference type="EnsemblProtists" id="EOD22878"/>
    </source>
</evidence>
<name>A0A0D3JH93_EMIH1</name>